<accession>A0A4C1UY55</accession>
<evidence type="ECO:0000313" key="3">
    <source>
        <dbReference type="Proteomes" id="UP000299102"/>
    </source>
</evidence>
<organism evidence="2 3">
    <name type="scientific">Eumeta variegata</name>
    <name type="common">Bagworm moth</name>
    <name type="synonym">Eumeta japonica</name>
    <dbReference type="NCBI Taxonomy" id="151549"/>
    <lineage>
        <taxon>Eukaryota</taxon>
        <taxon>Metazoa</taxon>
        <taxon>Ecdysozoa</taxon>
        <taxon>Arthropoda</taxon>
        <taxon>Hexapoda</taxon>
        <taxon>Insecta</taxon>
        <taxon>Pterygota</taxon>
        <taxon>Neoptera</taxon>
        <taxon>Endopterygota</taxon>
        <taxon>Lepidoptera</taxon>
        <taxon>Glossata</taxon>
        <taxon>Ditrysia</taxon>
        <taxon>Tineoidea</taxon>
        <taxon>Psychidae</taxon>
        <taxon>Oiketicinae</taxon>
        <taxon>Eumeta</taxon>
    </lineage>
</organism>
<dbReference type="EMBL" id="BGZK01000239">
    <property type="protein sequence ID" value="GBP30937.1"/>
    <property type="molecule type" value="Genomic_DNA"/>
</dbReference>
<gene>
    <name evidence="2" type="ORF">EVAR_28578_1</name>
</gene>
<proteinExistence type="predicted"/>
<feature type="region of interest" description="Disordered" evidence="1">
    <location>
        <begin position="189"/>
        <end position="214"/>
    </location>
</feature>
<evidence type="ECO:0000256" key="1">
    <source>
        <dbReference type="SAM" id="MobiDB-lite"/>
    </source>
</evidence>
<dbReference type="AlphaFoldDB" id="A0A4C1UY55"/>
<dbReference type="Proteomes" id="UP000299102">
    <property type="component" value="Unassembled WGS sequence"/>
</dbReference>
<keyword evidence="3" id="KW-1185">Reference proteome</keyword>
<evidence type="ECO:0000313" key="2">
    <source>
        <dbReference type="EMBL" id="GBP30937.1"/>
    </source>
</evidence>
<reference evidence="2 3" key="1">
    <citation type="journal article" date="2019" name="Commun. Biol.">
        <title>The bagworm genome reveals a unique fibroin gene that provides high tensile strength.</title>
        <authorList>
            <person name="Kono N."/>
            <person name="Nakamura H."/>
            <person name="Ohtoshi R."/>
            <person name="Tomita M."/>
            <person name="Numata K."/>
            <person name="Arakawa K."/>
        </authorList>
    </citation>
    <scope>NUCLEOTIDE SEQUENCE [LARGE SCALE GENOMIC DNA]</scope>
</reference>
<sequence length="320" mass="35227">MGDCDHPFSDGSFARLTLECAMKKNFVGSPTPEAENAPLRHAACNPPLTLESVLMLNSKESKTDKDSWKEIITLFLVFPFCDLWSAGAHSNTTGLYRSVLFVFLYVYLYDSLCGGCTAYTDDASAIARRALAAHGTFPERGPGTNSLPHNLIWQEAPADVPREVMRGKSCTCTGTLLNMRTQSPLNKFESKKGTSVVGRHPGRGLSVPHEARSERFSPTKIQSWSGFVAPKEGRLIQSQKPIGKFTQDRTWNFLVLTRRHLTTEPPSLLSLITSGEHVKAQGRIQPSSPWRSHVLGSVRAGFDSILKSKTKIQPGEVVTP</sequence>
<name>A0A4C1UY55_EUMVA</name>
<comment type="caution">
    <text evidence="2">The sequence shown here is derived from an EMBL/GenBank/DDBJ whole genome shotgun (WGS) entry which is preliminary data.</text>
</comment>
<protein>
    <submittedName>
        <fullName evidence="2">Uncharacterized protein</fullName>
    </submittedName>
</protein>